<dbReference type="EMBL" id="CACVKT020007649">
    <property type="protein sequence ID" value="CAC5409899.1"/>
    <property type="molecule type" value="Genomic_DNA"/>
</dbReference>
<feature type="transmembrane region" description="Helical" evidence="5">
    <location>
        <begin position="409"/>
        <end position="433"/>
    </location>
</feature>
<feature type="transmembrane region" description="Helical" evidence="5">
    <location>
        <begin position="240"/>
        <end position="258"/>
    </location>
</feature>
<protein>
    <submittedName>
        <fullName evidence="7">SLC22A4_5</fullName>
    </submittedName>
</protein>
<feature type="transmembrane region" description="Helical" evidence="5">
    <location>
        <begin position="353"/>
        <end position="374"/>
    </location>
</feature>
<evidence type="ECO:0000259" key="6">
    <source>
        <dbReference type="PROSITE" id="PS50850"/>
    </source>
</evidence>
<dbReference type="PANTHER" id="PTHR24064">
    <property type="entry name" value="SOLUTE CARRIER FAMILY 22 MEMBER"/>
    <property type="match status" value="1"/>
</dbReference>
<dbReference type="InterPro" id="IPR036259">
    <property type="entry name" value="MFS_trans_sf"/>
</dbReference>
<dbReference type="Pfam" id="PF00083">
    <property type="entry name" value="Sugar_tr"/>
    <property type="match status" value="1"/>
</dbReference>
<evidence type="ECO:0000313" key="7">
    <source>
        <dbReference type="EMBL" id="CAC5409899.1"/>
    </source>
</evidence>
<feature type="transmembrane region" description="Helical" evidence="5">
    <location>
        <begin position="130"/>
        <end position="150"/>
    </location>
</feature>
<evidence type="ECO:0000256" key="2">
    <source>
        <dbReference type="ARBA" id="ARBA00022692"/>
    </source>
</evidence>
<feature type="transmembrane region" description="Helical" evidence="5">
    <location>
        <begin position="445"/>
        <end position="465"/>
    </location>
</feature>
<proteinExistence type="predicted"/>
<dbReference type="GO" id="GO:0022857">
    <property type="term" value="F:transmembrane transporter activity"/>
    <property type="evidence" value="ECO:0007669"/>
    <property type="project" value="InterPro"/>
</dbReference>
<evidence type="ECO:0000256" key="3">
    <source>
        <dbReference type="ARBA" id="ARBA00022989"/>
    </source>
</evidence>
<keyword evidence="3 5" id="KW-1133">Transmembrane helix</keyword>
<organism evidence="7 8">
    <name type="scientific">Mytilus coruscus</name>
    <name type="common">Sea mussel</name>
    <dbReference type="NCBI Taxonomy" id="42192"/>
    <lineage>
        <taxon>Eukaryota</taxon>
        <taxon>Metazoa</taxon>
        <taxon>Spiralia</taxon>
        <taxon>Lophotrochozoa</taxon>
        <taxon>Mollusca</taxon>
        <taxon>Bivalvia</taxon>
        <taxon>Autobranchia</taxon>
        <taxon>Pteriomorphia</taxon>
        <taxon>Mytilida</taxon>
        <taxon>Mytiloidea</taxon>
        <taxon>Mytilidae</taxon>
        <taxon>Mytilinae</taxon>
        <taxon>Mytilus</taxon>
    </lineage>
</organism>
<evidence type="ECO:0000256" key="5">
    <source>
        <dbReference type="SAM" id="Phobius"/>
    </source>
</evidence>
<evidence type="ECO:0000256" key="1">
    <source>
        <dbReference type="ARBA" id="ARBA00004141"/>
    </source>
</evidence>
<dbReference type="SUPFAM" id="SSF103473">
    <property type="entry name" value="MFS general substrate transporter"/>
    <property type="match status" value="1"/>
</dbReference>
<dbReference type="Proteomes" id="UP000507470">
    <property type="component" value="Unassembled WGS sequence"/>
</dbReference>
<sequence length="540" mass="60303">MKQQLKFDDVIELLGGFGTYQKRLYLLVVIPAMWCAIMTIITVFTVGEQDHRCKIPGLANDSYKSHDAYTNKSLPKLFDEECSIVVNNTGNVTEKCDSWVYDTSIFTSTLVSEFDLVCDRTILQSHASMGIFAGALVGSAIFGTIGDIFGRKVATCLSLMFMFGGQLGTVFIPTYFSFIIMRFISGIGSIGYWNSAVILSMEMASPKKRVWTGMLIEVAWAFGEYLTVFIAFFLRQWRHLQLVFAAPIGIFLIYWKILDESPRWLVNKGRKDEAGQILTHIAKVNKTEKLPEEIEVCEDDQPTKGSFLVTIRKVLRSRVMVIRTLIMLFNWMTVNAGYYGLTLNSGKIGGNVYVNFTVSVTMEVVAYVLCIVFLDRIGRRTLHCSCMIIGGVSCLSSIFPVIFGNETHHWIIITLSMIGKLGISAAFADIYFLSAELFPTSIRSFILGLSCIFGRFGSLASPYIADLGLLIESSFGKALPLLIFGSMMLGSGFMALTLPETMNKKMPETIEDALALKRNKSMDRNNPEVCMELTKEHLST</sequence>
<feature type="transmembrane region" description="Helical" evidence="5">
    <location>
        <begin position="477"/>
        <end position="498"/>
    </location>
</feature>
<keyword evidence="2 5" id="KW-0812">Transmembrane</keyword>
<dbReference type="Gene3D" id="1.20.1250.20">
    <property type="entry name" value="MFS general substrate transporter like domains"/>
    <property type="match status" value="1"/>
</dbReference>
<evidence type="ECO:0000313" key="8">
    <source>
        <dbReference type="Proteomes" id="UP000507470"/>
    </source>
</evidence>
<feature type="transmembrane region" description="Helical" evidence="5">
    <location>
        <begin position="381"/>
        <end position="403"/>
    </location>
</feature>
<feature type="transmembrane region" description="Helical" evidence="5">
    <location>
        <begin position="320"/>
        <end position="341"/>
    </location>
</feature>
<dbReference type="AlphaFoldDB" id="A0A6J8DP98"/>
<dbReference type="PROSITE" id="PS50850">
    <property type="entry name" value="MFS"/>
    <property type="match status" value="1"/>
</dbReference>
<feature type="domain" description="Major facilitator superfamily (MFS) profile" evidence="6">
    <location>
        <begin position="83"/>
        <end position="503"/>
    </location>
</feature>
<evidence type="ECO:0000256" key="4">
    <source>
        <dbReference type="ARBA" id="ARBA00023136"/>
    </source>
</evidence>
<dbReference type="CDD" id="cd17317">
    <property type="entry name" value="MFS_SLC22"/>
    <property type="match status" value="1"/>
</dbReference>
<dbReference type="OrthoDB" id="6052004at2759"/>
<feature type="transmembrane region" description="Helical" evidence="5">
    <location>
        <begin position="214"/>
        <end position="234"/>
    </location>
</feature>
<dbReference type="InterPro" id="IPR020846">
    <property type="entry name" value="MFS_dom"/>
</dbReference>
<reference evidence="7 8" key="1">
    <citation type="submission" date="2020-06" db="EMBL/GenBank/DDBJ databases">
        <authorList>
            <person name="Li R."/>
            <person name="Bekaert M."/>
        </authorList>
    </citation>
    <scope>NUCLEOTIDE SEQUENCE [LARGE SCALE GENOMIC DNA]</scope>
    <source>
        <strain evidence="8">wild</strain>
    </source>
</reference>
<keyword evidence="8" id="KW-1185">Reference proteome</keyword>
<keyword evidence="4 5" id="KW-0472">Membrane</keyword>
<dbReference type="GO" id="GO:0016020">
    <property type="term" value="C:membrane"/>
    <property type="evidence" value="ECO:0007669"/>
    <property type="project" value="UniProtKB-SubCell"/>
</dbReference>
<feature type="transmembrane region" description="Helical" evidence="5">
    <location>
        <begin position="24"/>
        <end position="46"/>
    </location>
</feature>
<dbReference type="InterPro" id="IPR005828">
    <property type="entry name" value="MFS_sugar_transport-like"/>
</dbReference>
<feature type="transmembrane region" description="Helical" evidence="5">
    <location>
        <begin position="170"/>
        <end position="193"/>
    </location>
</feature>
<accession>A0A6J8DP98</accession>
<comment type="subcellular location">
    <subcellularLocation>
        <location evidence="1">Membrane</location>
        <topology evidence="1">Multi-pass membrane protein</topology>
    </subcellularLocation>
</comment>
<name>A0A6J8DP98_MYTCO</name>
<gene>
    <name evidence="7" type="ORF">MCOR_43126</name>
</gene>